<feature type="domain" description="IstB-like ATP-binding" evidence="1">
    <location>
        <begin position="1"/>
        <end position="40"/>
    </location>
</feature>
<dbReference type="Pfam" id="PF01695">
    <property type="entry name" value="IstB_IS21"/>
    <property type="match status" value="1"/>
</dbReference>
<dbReference type="InterPro" id="IPR002611">
    <property type="entry name" value="IstB_ATP-bd"/>
</dbReference>
<reference evidence="2 3" key="1">
    <citation type="submission" date="2018-10" db="EMBL/GenBank/DDBJ databases">
        <title>Genome sequencing of Pedobacter jejuensis TNB23.</title>
        <authorList>
            <person name="Cho Y.-J."/>
            <person name="Cho A."/>
            <person name="Kim O.-S."/>
        </authorList>
    </citation>
    <scope>NUCLEOTIDE SEQUENCE [LARGE SCALE GENOMIC DNA]</scope>
    <source>
        <strain evidence="2 3">TNB23</strain>
    </source>
</reference>
<dbReference type="AlphaFoldDB" id="A0A3N0C306"/>
<protein>
    <submittedName>
        <fullName evidence="2">ATP-binding protein</fullName>
    </submittedName>
</protein>
<keyword evidence="2" id="KW-0547">Nucleotide-binding</keyword>
<dbReference type="GO" id="GO:0005524">
    <property type="term" value="F:ATP binding"/>
    <property type="evidence" value="ECO:0007669"/>
    <property type="project" value="UniProtKB-KW"/>
</dbReference>
<sequence>LPVEKWWDIFGDSTLADAFLDRMVHTSYRIELKGESLRKKR</sequence>
<evidence type="ECO:0000259" key="1">
    <source>
        <dbReference type="Pfam" id="PF01695"/>
    </source>
</evidence>
<dbReference type="Proteomes" id="UP000274046">
    <property type="component" value="Unassembled WGS sequence"/>
</dbReference>
<dbReference type="EMBL" id="RBEE01000003">
    <property type="protein sequence ID" value="RNL56142.1"/>
    <property type="molecule type" value="Genomic_DNA"/>
</dbReference>
<evidence type="ECO:0000313" key="2">
    <source>
        <dbReference type="EMBL" id="RNL56142.1"/>
    </source>
</evidence>
<dbReference type="Gene3D" id="3.40.50.300">
    <property type="entry name" value="P-loop containing nucleotide triphosphate hydrolases"/>
    <property type="match status" value="1"/>
</dbReference>
<dbReference type="InterPro" id="IPR027417">
    <property type="entry name" value="P-loop_NTPase"/>
</dbReference>
<proteinExistence type="predicted"/>
<keyword evidence="3" id="KW-1185">Reference proteome</keyword>
<keyword evidence="2" id="KW-0067">ATP-binding</keyword>
<dbReference type="RefSeq" id="WP_167459380.1">
    <property type="nucleotide sequence ID" value="NZ_RBEE01000003.1"/>
</dbReference>
<feature type="non-terminal residue" evidence="2">
    <location>
        <position position="1"/>
    </location>
</feature>
<evidence type="ECO:0000313" key="3">
    <source>
        <dbReference type="Proteomes" id="UP000274046"/>
    </source>
</evidence>
<organism evidence="2 3">
    <name type="scientific">Pedobacter jejuensis</name>
    <dbReference type="NCBI Taxonomy" id="1268550"/>
    <lineage>
        <taxon>Bacteria</taxon>
        <taxon>Pseudomonadati</taxon>
        <taxon>Bacteroidota</taxon>
        <taxon>Sphingobacteriia</taxon>
        <taxon>Sphingobacteriales</taxon>
        <taxon>Sphingobacteriaceae</taxon>
        <taxon>Pedobacter</taxon>
    </lineage>
</organism>
<accession>A0A3N0C306</accession>
<name>A0A3N0C306_9SPHI</name>
<gene>
    <name evidence="2" type="ORF">D7004_02655</name>
</gene>
<comment type="caution">
    <text evidence="2">The sequence shown here is derived from an EMBL/GenBank/DDBJ whole genome shotgun (WGS) entry which is preliminary data.</text>
</comment>